<feature type="compositionally biased region" description="Basic and acidic residues" evidence="1">
    <location>
        <begin position="31"/>
        <end position="44"/>
    </location>
</feature>
<dbReference type="EMBL" id="GBRH01239949">
    <property type="protein sequence ID" value="JAD57946.1"/>
    <property type="molecule type" value="Transcribed_RNA"/>
</dbReference>
<name>A0A0A9B3J8_ARUDO</name>
<reference evidence="2" key="2">
    <citation type="journal article" date="2015" name="Data Brief">
        <title>Shoot transcriptome of the giant reed, Arundo donax.</title>
        <authorList>
            <person name="Barrero R.A."/>
            <person name="Guerrero F.D."/>
            <person name="Moolhuijzen P."/>
            <person name="Goolsby J.A."/>
            <person name="Tidwell J."/>
            <person name="Bellgard S.E."/>
            <person name="Bellgard M.I."/>
        </authorList>
    </citation>
    <scope>NUCLEOTIDE SEQUENCE</scope>
    <source>
        <tissue evidence="2">Shoot tissue taken approximately 20 cm above the soil surface</tissue>
    </source>
</reference>
<proteinExistence type="predicted"/>
<evidence type="ECO:0000256" key="1">
    <source>
        <dbReference type="SAM" id="MobiDB-lite"/>
    </source>
</evidence>
<accession>A0A0A9B3J8</accession>
<protein>
    <submittedName>
        <fullName evidence="2">Uncharacterized protein</fullName>
    </submittedName>
</protein>
<evidence type="ECO:0000313" key="2">
    <source>
        <dbReference type="EMBL" id="JAD57946.1"/>
    </source>
</evidence>
<reference evidence="2" key="1">
    <citation type="submission" date="2014-09" db="EMBL/GenBank/DDBJ databases">
        <authorList>
            <person name="Magalhaes I.L.F."/>
            <person name="Oliveira U."/>
            <person name="Santos F.R."/>
            <person name="Vidigal T.H.D.A."/>
            <person name="Brescovit A.D."/>
            <person name="Santos A.J."/>
        </authorList>
    </citation>
    <scope>NUCLEOTIDE SEQUENCE</scope>
    <source>
        <tissue evidence="2">Shoot tissue taken approximately 20 cm above the soil surface</tissue>
    </source>
</reference>
<feature type="region of interest" description="Disordered" evidence="1">
    <location>
        <begin position="1"/>
        <end position="44"/>
    </location>
</feature>
<sequence length="44" mass="5285">MNRSSVCTSRRHTSTHRTPIHMQGRTRSRRRNDECRHGTEQVQH</sequence>
<dbReference type="AlphaFoldDB" id="A0A0A9B3J8"/>
<organism evidence="2">
    <name type="scientific">Arundo donax</name>
    <name type="common">Giant reed</name>
    <name type="synonym">Donax arundinaceus</name>
    <dbReference type="NCBI Taxonomy" id="35708"/>
    <lineage>
        <taxon>Eukaryota</taxon>
        <taxon>Viridiplantae</taxon>
        <taxon>Streptophyta</taxon>
        <taxon>Embryophyta</taxon>
        <taxon>Tracheophyta</taxon>
        <taxon>Spermatophyta</taxon>
        <taxon>Magnoliopsida</taxon>
        <taxon>Liliopsida</taxon>
        <taxon>Poales</taxon>
        <taxon>Poaceae</taxon>
        <taxon>PACMAD clade</taxon>
        <taxon>Arundinoideae</taxon>
        <taxon>Arundineae</taxon>
        <taxon>Arundo</taxon>
    </lineage>
</organism>
<feature type="compositionally biased region" description="Basic residues" evidence="1">
    <location>
        <begin position="9"/>
        <end position="30"/>
    </location>
</feature>